<gene>
    <name evidence="10" type="primary">LOC101237001</name>
</gene>
<proteinExistence type="predicted"/>
<dbReference type="SMART" id="SM00355">
    <property type="entry name" value="ZnF_C2H2"/>
    <property type="match status" value="5"/>
</dbReference>
<feature type="domain" description="C2H2-type" evidence="8">
    <location>
        <begin position="52"/>
        <end position="79"/>
    </location>
</feature>
<evidence type="ECO:0000256" key="6">
    <source>
        <dbReference type="ARBA" id="ARBA00023242"/>
    </source>
</evidence>
<sequence>MFEDQELKTIREPVLLQNSNGSWCCDICGHEEDQKEEVITHRIQHYLIENSKQCPICHKIFTQSSSLKSHLNVHTGIKKFRCKYCSRKFGWRTQLTRHENLHTGKSLHTCVVCSKSFMTKWLMRRHMKVHEKKVVVEVHDSEKSSFHNGLHNRDGLPSDFHNGLHNDCNEDFHNDTSSNLTCQECGAIYATTENLISHLLEHNMNKQAQYLSTINENEHLNFDKSKVKKNLTTIVSKLHNKVDEKQLKQEAITVQVVEEKWSNLDIHTDSTQDPFISEAIDFAEDPTGISKTHSKIPSYERKQTFMRSMRSDIKEFSTKVLREVTLLNTKIDSLTNLVASQSLILNRMLLGGKMNVSGVLDFGVQQACSD</sequence>
<evidence type="ECO:0000256" key="7">
    <source>
        <dbReference type="PROSITE-ProRule" id="PRU00042"/>
    </source>
</evidence>
<dbReference type="InterPro" id="IPR036236">
    <property type="entry name" value="Znf_C2H2_sf"/>
</dbReference>
<keyword evidence="4 7" id="KW-0863">Zinc-finger</keyword>
<dbReference type="Pfam" id="PF00096">
    <property type="entry name" value="zf-C2H2"/>
    <property type="match status" value="2"/>
</dbReference>
<accession>A0ABM4D8Y1</accession>
<evidence type="ECO:0000313" key="9">
    <source>
        <dbReference type="Proteomes" id="UP001652625"/>
    </source>
</evidence>
<dbReference type="RefSeq" id="XP_065670793.1">
    <property type="nucleotide sequence ID" value="XM_065814721.1"/>
</dbReference>
<evidence type="ECO:0000256" key="1">
    <source>
        <dbReference type="ARBA" id="ARBA00004123"/>
    </source>
</evidence>
<keyword evidence="5" id="KW-0862">Zinc</keyword>
<dbReference type="Proteomes" id="UP001652625">
    <property type="component" value="Chromosome 12"/>
</dbReference>
<keyword evidence="3" id="KW-0677">Repeat</keyword>
<evidence type="ECO:0000256" key="5">
    <source>
        <dbReference type="ARBA" id="ARBA00022833"/>
    </source>
</evidence>
<dbReference type="PANTHER" id="PTHR24394">
    <property type="entry name" value="ZINC FINGER PROTEIN"/>
    <property type="match status" value="1"/>
</dbReference>
<dbReference type="InterPro" id="IPR013087">
    <property type="entry name" value="Znf_C2H2_type"/>
</dbReference>
<feature type="domain" description="C2H2-type" evidence="8">
    <location>
        <begin position="108"/>
        <end position="130"/>
    </location>
</feature>
<evidence type="ECO:0000259" key="8">
    <source>
        <dbReference type="PROSITE" id="PS50157"/>
    </source>
</evidence>
<dbReference type="Gene3D" id="3.30.160.60">
    <property type="entry name" value="Classic Zinc Finger"/>
    <property type="match status" value="3"/>
</dbReference>
<reference evidence="10" key="1">
    <citation type="submission" date="2025-08" db="UniProtKB">
        <authorList>
            <consortium name="RefSeq"/>
        </authorList>
    </citation>
    <scope>IDENTIFICATION</scope>
</reference>
<keyword evidence="6" id="KW-0539">Nucleus</keyword>
<feature type="domain" description="C2H2-type" evidence="8">
    <location>
        <begin position="180"/>
        <end position="207"/>
    </location>
</feature>
<keyword evidence="9" id="KW-1185">Reference proteome</keyword>
<evidence type="ECO:0000313" key="10">
    <source>
        <dbReference type="RefSeq" id="XP_065670793.1"/>
    </source>
</evidence>
<dbReference type="PROSITE" id="PS50157">
    <property type="entry name" value="ZINC_FINGER_C2H2_2"/>
    <property type="match status" value="4"/>
</dbReference>
<comment type="subcellular location">
    <subcellularLocation>
        <location evidence="1">Nucleus</location>
    </subcellularLocation>
</comment>
<evidence type="ECO:0000256" key="3">
    <source>
        <dbReference type="ARBA" id="ARBA00022737"/>
    </source>
</evidence>
<keyword evidence="2" id="KW-0479">Metal-binding</keyword>
<protein>
    <submittedName>
        <fullName evidence="10">Zinc finger protein 62 isoform X1</fullName>
    </submittedName>
</protein>
<evidence type="ECO:0000256" key="4">
    <source>
        <dbReference type="ARBA" id="ARBA00022771"/>
    </source>
</evidence>
<organism evidence="9 10">
    <name type="scientific">Hydra vulgaris</name>
    <name type="common">Hydra</name>
    <name type="synonym">Hydra attenuata</name>
    <dbReference type="NCBI Taxonomy" id="6087"/>
    <lineage>
        <taxon>Eukaryota</taxon>
        <taxon>Metazoa</taxon>
        <taxon>Cnidaria</taxon>
        <taxon>Hydrozoa</taxon>
        <taxon>Hydroidolina</taxon>
        <taxon>Anthoathecata</taxon>
        <taxon>Aplanulata</taxon>
        <taxon>Hydridae</taxon>
        <taxon>Hydra</taxon>
    </lineage>
</organism>
<evidence type="ECO:0000256" key="2">
    <source>
        <dbReference type="ARBA" id="ARBA00022723"/>
    </source>
</evidence>
<dbReference type="PANTHER" id="PTHR24394:SF58">
    <property type="entry name" value="ZINC FINGER AND BTB DOMAIN CONTAINING 33"/>
    <property type="match status" value="1"/>
</dbReference>
<name>A0ABM4D8Y1_HYDVU</name>
<feature type="domain" description="C2H2-type" evidence="8">
    <location>
        <begin position="80"/>
        <end position="107"/>
    </location>
</feature>
<dbReference type="SUPFAM" id="SSF57667">
    <property type="entry name" value="beta-beta-alpha zinc fingers"/>
    <property type="match status" value="2"/>
</dbReference>
<dbReference type="PROSITE" id="PS00028">
    <property type="entry name" value="ZINC_FINGER_C2H2_1"/>
    <property type="match status" value="4"/>
</dbReference>
<dbReference type="GeneID" id="101237001"/>